<evidence type="ECO:0000259" key="3">
    <source>
        <dbReference type="SMART" id="SM01008"/>
    </source>
</evidence>
<dbReference type="PANTHER" id="PTHR11908:SF132">
    <property type="entry name" value="ALDEHYDE OXIDASE 1-RELATED"/>
    <property type="match status" value="1"/>
</dbReference>
<dbReference type="InterPro" id="IPR016208">
    <property type="entry name" value="Ald_Oxase/xanthine_DH-like"/>
</dbReference>
<sequence length="742" mass="78764">MADPGDMGQAVARVEDGPLVRGHGQFVADLRVPGCLEAAFVRSGVAHGLLRSVDLTASRRTPGVRGAWSASHLDDVPLVPAMLYPEGALDRPWPALATDRVRYAGEPVAIVVAENRYVAEDGRDRARISTEPLPAVLDSAQAGRDEVPLFPGLSNVAVDVTVGEPVDPRVWERAAAVVDTTYRYPALCHTSVEARAILSRPEPGGVLTVWCSHQAPHRLRNDLAAALGLPTDVVRVIVPDVGGAFGGKSETWPEYLAVTAAALRLARPVRWVEDRAEALSAGPRGRAQTQRVRLAADADGRFLAMELHTDAAVGGYPHMGAFLPEVTARMATGAYATPEVHVRARAVLTNTPPLCPYRGAGRPEAAYAVECTVDLLARRIGMDPAELRRRNFVRPDAFPYDTPTGFRYDSGDYPAALDLALKTLDYPRWRAEQAHRRAADGTPLGIGVCAYVERSGAGGEFGAVEAHADGTFTATSGCCATGQAHATTFAQVVASALGVDRHLVHLVEADTSVVPRGVGSFASRSMQNGGEALLEAAHRLLAEARRRLAAQADVPEAEIVVQSGGTLHARGRTRTLGELAAHHPLRAEAQVEPPQAFPFGAYAAVVEVDRELGIVRVLRLVAVDDYGTVVNPLVVHGQTYGSIAQGLGQALYEEAVHDADGRPRTVSLLEYLLPTLSEIPDITLEETCTPNPATRLGAKGAGEAGCIGVPPAVVNAVADALQIDPSTLTVPLTPETCWRAAR</sequence>
<dbReference type="GO" id="GO:0005506">
    <property type="term" value="F:iron ion binding"/>
    <property type="evidence" value="ECO:0007669"/>
    <property type="project" value="InterPro"/>
</dbReference>
<dbReference type="InterPro" id="IPR000674">
    <property type="entry name" value="Ald_Oxase/Xan_DH_a/b"/>
</dbReference>
<dbReference type="InterPro" id="IPR046867">
    <property type="entry name" value="AldOxase/xan_DH_MoCoBD2"/>
</dbReference>
<dbReference type="RefSeq" id="WP_229839823.1">
    <property type="nucleotide sequence ID" value="NZ_BMQA01000001.1"/>
</dbReference>
<feature type="domain" description="Aldehyde oxidase/xanthine dehydrogenase a/b hammerhead" evidence="3">
    <location>
        <begin position="21"/>
        <end position="134"/>
    </location>
</feature>
<organism evidence="4 5">
    <name type="scientific">Streptomyces brasiliensis</name>
    <dbReference type="NCBI Taxonomy" id="1954"/>
    <lineage>
        <taxon>Bacteria</taxon>
        <taxon>Bacillati</taxon>
        <taxon>Actinomycetota</taxon>
        <taxon>Actinomycetes</taxon>
        <taxon>Kitasatosporales</taxon>
        <taxon>Streptomycetaceae</taxon>
        <taxon>Streptomyces</taxon>
    </lineage>
</organism>
<dbReference type="PANTHER" id="PTHR11908">
    <property type="entry name" value="XANTHINE DEHYDROGENASE"/>
    <property type="match status" value="1"/>
</dbReference>
<dbReference type="Pfam" id="PF20256">
    <property type="entry name" value="MoCoBD_2"/>
    <property type="match status" value="1"/>
</dbReference>
<dbReference type="Pfam" id="PF01315">
    <property type="entry name" value="Ald_Xan_dh_C"/>
    <property type="match status" value="1"/>
</dbReference>
<dbReference type="Pfam" id="PF02738">
    <property type="entry name" value="MoCoBD_1"/>
    <property type="match status" value="1"/>
</dbReference>
<evidence type="ECO:0000313" key="4">
    <source>
        <dbReference type="EMBL" id="GGI93789.1"/>
    </source>
</evidence>
<dbReference type="Gene3D" id="3.30.365.10">
    <property type="entry name" value="Aldehyde oxidase/xanthine dehydrogenase, molybdopterin binding domain"/>
    <property type="match status" value="4"/>
</dbReference>
<reference evidence="4" key="1">
    <citation type="journal article" date="2014" name="Int. J. Syst. Evol. Microbiol.">
        <title>Complete genome sequence of Corynebacterium casei LMG S-19264T (=DSM 44701T), isolated from a smear-ripened cheese.</title>
        <authorList>
            <consortium name="US DOE Joint Genome Institute (JGI-PGF)"/>
            <person name="Walter F."/>
            <person name="Albersmeier A."/>
            <person name="Kalinowski J."/>
            <person name="Ruckert C."/>
        </authorList>
    </citation>
    <scope>NUCLEOTIDE SEQUENCE</scope>
    <source>
        <strain evidence="4">JCM 3086</strain>
    </source>
</reference>
<dbReference type="SMART" id="SM01008">
    <property type="entry name" value="Ald_Xan_dh_C"/>
    <property type="match status" value="1"/>
</dbReference>
<dbReference type="SUPFAM" id="SSF56003">
    <property type="entry name" value="Molybdenum cofactor-binding domain"/>
    <property type="match status" value="1"/>
</dbReference>
<proteinExistence type="predicted"/>
<accession>A0A917NES8</accession>
<evidence type="ECO:0000256" key="1">
    <source>
        <dbReference type="ARBA" id="ARBA00022505"/>
    </source>
</evidence>
<dbReference type="Gene3D" id="3.90.1170.50">
    <property type="entry name" value="Aldehyde oxidase/xanthine dehydrogenase, a/b hammerhead"/>
    <property type="match status" value="1"/>
</dbReference>
<name>A0A917NES8_9ACTN</name>
<comment type="caution">
    <text evidence="4">The sequence shown here is derived from an EMBL/GenBank/DDBJ whole genome shotgun (WGS) entry which is preliminary data.</text>
</comment>
<dbReference type="AlphaFoldDB" id="A0A917NES8"/>
<dbReference type="InterPro" id="IPR037165">
    <property type="entry name" value="AldOxase/xan_DH_Mopterin-bd_sf"/>
</dbReference>
<dbReference type="EMBL" id="BMQA01000001">
    <property type="protein sequence ID" value="GGI93789.1"/>
    <property type="molecule type" value="Genomic_DNA"/>
</dbReference>
<gene>
    <name evidence="4" type="primary">cutL</name>
    <name evidence="4" type="ORF">GCM10010121_000180</name>
</gene>
<keyword evidence="1" id="KW-0500">Molybdenum</keyword>
<protein>
    <submittedName>
        <fullName evidence="4">Carbon-monoxide dehydrogenase large subunit</fullName>
    </submittedName>
</protein>
<dbReference type="Proteomes" id="UP000657574">
    <property type="component" value="Unassembled WGS sequence"/>
</dbReference>
<reference evidence="4" key="2">
    <citation type="submission" date="2020-09" db="EMBL/GenBank/DDBJ databases">
        <authorList>
            <person name="Sun Q."/>
            <person name="Ohkuma M."/>
        </authorList>
    </citation>
    <scope>NUCLEOTIDE SEQUENCE</scope>
    <source>
        <strain evidence="4">JCM 3086</strain>
    </source>
</reference>
<dbReference type="GO" id="GO:0016491">
    <property type="term" value="F:oxidoreductase activity"/>
    <property type="evidence" value="ECO:0007669"/>
    <property type="project" value="UniProtKB-KW"/>
</dbReference>
<keyword evidence="2" id="KW-0560">Oxidoreductase</keyword>
<dbReference type="InterPro" id="IPR036856">
    <property type="entry name" value="Ald_Oxase/Xan_DH_a/b_sf"/>
</dbReference>
<dbReference type="InterPro" id="IPR008274">
    <property type="entry name" value="AldOxase/xan_DH_MoCoBD1"/>
</dbReference>
<evidence type="ECO:0000256" key="2">
    <source>
        <dbReference type="ARBA" id="ARBA00023002"/>
    </source>
</evidence>
<keyword evidence="5" id="KW-1185">Reference proteome</keyword>
<evidence type="ECO:0000313" key="5">
    <source>
        <dbReference type="Proteomes" id="UP000657574"/>
    </source>
</evidence>
<dbReference type="SUPFAM" id="SSF54665">
    <property type="entry name" value="CO dehydrogenase molybdoprotein N-domain-like"/>
    <property type="match status" value="1"/>
</dbReference>